<dbReference type="RefSeq" id="WP_066336094.1">
    <property type="nucleotide sequence ID" value="NZ_CP017688.1"/>
</dbReference>
<evidence type="ECO:0000313" key="2">
    <source>
        <dbReference type="Proteomes" id="UP000093510"/>
    </source>
</evidence>
<dbReference type="Proteomes" id="UP000093510">
    <property type="component" value="Unassembled WGS sequence"/>
</dbReference>
<protein>
    <submittedName>
        <fullName evidence="1">Uncharacterized protein</fullName>
    </submittedName>
</protein>
<reference evidence="1 2" key="1">
    <citation type="submission" date="2016-03" db="EMBL/GenBank/DDBJ databases">
        <authorList>
            <person name="Ploux O."/>
        </authorList>
    </citation>
    <scope>NUCLEOTIDE SEQUENCE [LARGE SCALE GENOMIC DNA]</scope>
    <source>
        <strain evidence="1 2">LPB0076</strain>
    </source>
</reference>
<name>A0A1B9DXK1_9FLAO</name>
<dbReference type="STRING" id="1763534.GCA_001831475_00205"/>
<dbReference type="AlphaFoldDB" id="A0A1B9DXK1"/>
<keyword evidence="2" id="KW-1185">Reference proteome</keyword>
<dbReference type="EMBL" id="LVEP01000038">
    <property type="protein sequence ID" value="OCB74412.1"/>
    <property type="molecule type" value="Genomic_DNA"/>
</dbReference>
<organism evidence="1 2">
    <name type="scientific">Flavobacterium crassostreae</name>
    <dbReference type="NCBI Taxonomy" id="1763534"/>
    <lineage>
        <taxon>Bacteria</taxon>
        <taxon>Pseudomonadati</taxon>
        <taxon>Bacteroidota</taxon>
        <taxon>Flavobacteriia</taxon>
        <taxon>Flavobacteriales</taxon>
        <taxon>Flavobacteriaceae</taxon>
        <taxon>Flavobacterium</taxon>
    </lineage>
</organism>
<proteinExistence type="predicted"/>
<gene>
    <name evidence="1" type="ORF">LPBF_10470</name>
</gene>
<accession>A0A1B9DXK1</accession>
<evidence type="ECO:0000313" key="1">
    <source>
        <dbReference type="EMBL" id="OCB74412.1"/>
    </source>
</evidence>
<sequence>MEKENSNLLQKAIINKNLFDFALGNGEYYLTDREYGTHWTLGIWLYHIIPCLEKNEGINEINDMFEQLINTTTPKSIATNDSLLMHTYTYVSLLQSGRIKNKVIKDATIIEAIEKLSTYFEFLKTADSHKYEEDIYIFNLLKNRFHEIKPQ</sequence>
<comment type="caution">
    <text evidence="1">The sequence shown here is derived from an EMBL/GenBank/DDBJ whole genome shotgun (WGS) entry which is preliminary data.</text>
</comment>
<dbReference type="OrthoDB" id="1524940at2"/>